<feature type="transmembrane region" description="Helical" evidence="5">
    <location>
        <begin position="123"/>
        <end position="140"/>
    </location>
</feature>
<name>A0A0F9FG00_9ZZZZ</name>
<feature type="transmembrane region" description="Helical" evidence="5">
    <location>
        <begin position="223"/>
        <end position="245"/>
    </location>
</feature>
<dbReference type="EMBL" id="LAZR01023770">
    <property type="protein sequence ID" value="KKL77361.1"/>
    <property type="molecule type" value="Genomic_DNA"/>
</dbReference>
<keyword evidence="4 5" id="KW-0472">Membrane</keyword>
<feature type="transmembrane region" description="Helical" evidence="5">
    <location>
        <begin position="34"/>
        <end position="52"/>
    </location>
</feature>
<dbReference type="PANTHER" id="PTHR37422:SF13">
    <property type="entry name" value="LIPOPOLYSACCHARIDE BIOSYNTHESIS PROTEIN PA4999-RELATED"/>
    <property type="match status" value="1"/>
</dbReference>
<evidence type="ECO:0000259" key="6">
    <source>
        <dbReference type="Pfam" id="PF04932"/>
    </source>
</evidence>
<reference evidence="7" key="1">
    <citation type="journal article" date="2015" name="Nature">
        <title>Complex archaea that bridge the gap between prokaryotes and eukaryotes.</title>
        <authorList>
            <person name="Spang A."/>
            <person name="Saw J.H."/>
            <person name="Jorgensen S.L."/>
            <person name="Zaremba-Niedzwiedzka K."/>
            <person name="Martijn J."/>
            <person name="Lind A.E."/>
            <person name="van Eijk R."/>
            <person name="Schleper C."/>
            <person name="Guy L."/>
            <person name="Ettema T.J."/>
        </authorList>
    </citation>
    <scope>NUCLEOTIDE SEQUENCE</scope>
</reference>
<keyword evidence="3 5" id="KW-1133">Transmembrane helix</keyword>
<gene>
    <name evidence="7" type="ORF">LCGC14_2035640</name>
</gene>
<sequence length="480" mass="53113">LFGVYRASFYGLLPVAVCASLYYASAYSKNEPLLVLRLILAAVVLNALYANLQPWGLDPFISWGFEDMRSFGATASPVYLGSLIVAVVPVAAHLFRWPKTVLPWAVALVLISALWWTKSRGAWLGSAAAVGAYLFVTGHLGRKKLLAAVFLLACAGVLGVRDRGMSDGLRTETWKIAWTAFKKAPIIGHGPGTFPVSFRRYRTDRYMEIADGVHQQASAHNDVLQALSTIGIVGTAIYLWLLVVLAMSVKTLHRWDPELAGVIGGAFFGIFVLAKFNPVPLATMGVLAVFAGVLAGRSPGYSLNRRVWGIRASALLLAIVTVVCFADMRFKDAIMASRSATFGQTVIYFETATRWNPWNVRYKTKYVQYLHAAVEGTNQWEELYLLTKAVHVSEDAVLRLPGSIEAYEVLGVSRMLLRSRSNVGTFQRAMDALDIAQMMDPNFLHTMKIRQAIAKAMRDKSKFESIGRERHRLEKLMEAD</sequence>
<dbReference type="Pfam" id="PF04932">
    <property type="entry name" value="Wzy_C"/>
    <property type="match status" value="1"/>
</dbReference>
<comment type="subcellular location">
    <subcellularLocation>
        <location evidence="1">Membrane</location>
        <topology evidence="1">Multi-pass membrane protein</topology>
    </subcellularLocation>
</comment>
<evidence type="ECO:0000313" key="7">
    <source>
        <dbReference type="EMBL" id="KKL77361.1"/>
    </source>
</evidence>
<feature type="transmembrane region" description="Helical" evidence="5">
    <location>
        <begin position="101"/>
        <end position="117"/>
    </location>
</feature>
<dbReference type="PANTHER" id="PTHR37422">
    <property type="entry name" value="TEICHURONIC ACID BIOSYNTHESIS PROTEIN TUAE"/>
    <property type="match status" value="1"/>
</dbReference>
<evidence type="ECO:0000256" key="1">
    <source>
        <dbReference type="ARBA" id="ARBA00004141"/>
    </source>
</evidence>
<evidence type="ECO:0000256" key="5">
    <source>
        <dbReference type="SAM" id="Phobius"/>
    </source>
</evidence>
<comment type="caution">
    <text evidence="7">The sequence shown here is derived from an EMBL/GenBank/DDBJ whole genome shotgun (WGS) entry which is preliminary data.</text>
</comment>
<dbReference type="InterPro" id="IPR007016">
    <property type="entry name" value="O-antigen_ligase-rel_domated"/>
</dbReference>
<evidence type="ECO:0000256" key="3">
    <source>
        <dbReference type="ARBA" id="ARBA00022989"/>
    </source>
</evidence>
<feature type="transmembrane region" description="Helical" evidence="5">
    <location>
        <begin position="145"/>
        <end position="161"/>
    </location>
</feature>
<feature type="transmembrane region" description="Helical" evidence="5">
    <location>
        <begin position="279"/>
        <end position="296"/>
    </location>
</feature>
<feature type="transmembrane region" description="Helical" evidence="5">
    <location>
        <begin position="6"/>
        <end position="27"/>
    </location>
</feature>
<dbReference type="GO" id="GO:0016020">
    <property type="term" value="C:membrane"/>
    <property type="evidence" value="ECO:0007669"/>
    <property type="project" value="UniProtKB-SubCell"/>
</dbReference>
<feature type="non-terminal residue" evidence="7">
    <location>
        <position position="1"/>
    </location>
</feature>
<evidence type="ECO:0000256" key="4">
    <source>
        <dbReference type="ARBA" id="ARBA00023136"/>
    </source>
</evidence>
<dbReference type="InterPro" id="IPR051533">
    <property type="entry name" value="WaaL-like"/>
</dbReference>
<feature type="domain" description="O-antigen ligase-related" evidence="6">
    <location>
        <begin position="106"/>
        <end position="239"/>
    </location>
</feature>
<dbReference type="AlphaFoldDB" id="A0A0F9FG00"/>
<feature type="transmembrane region" description="Helical" evidence="5">
    <location>
        <begin position="72"/>
        <end position="94"/>
    </location>
</feature>
<protein>
    <recommendedName>
        <fullName evidence="6">O-antigen ligase-related domain-containing protein</fullName>
    </recommendedName>
</protein>
<proteinExistence type="predicted"/>
<keyword evidence="2 5" id="KW-0812">Transmembrane</keyword>
<feature type="transmembrane region" description="Helical" evidence="5">
    <location>
        <begin position="257"/>
        <end position="273"/>
    </location>
</feature>
<evidence type="ECO:0000256" key="2">
    <source>
        <dbReference type="ARBA" id="ARBA00022692"/>
    </source>
</evidence>
<accession>A0A0F9FG00</accession>
<organism evidence="7">
    <name type="scientific">marine sediment metagenome</name>
    <dbReference type="NCBI Taxonomy" id="412755"/>
    <lineage>
        <taxon>unclassified sequences</taxon>
        <taxon>metagenomes</taxon>
        <taxon>ecological metagenomes</taxon>
    </lineage>
</organism>
<feature type="transmembrane region" description="Helical" evidence="5">
    <location>
        <begin position="308"/>
        <end position="328"/>
    </location>
</feature>